<dbReference type="RefSeq" id="WP_101532571.1">
    <property type="nucleotide sequence ID" value="NZ_PKUQ01000006.1"/>
</dbReference>
<dbReference type="EMBL" id="PKUQ01000006">
    <property type="protein sequence ID" value="PLW78466.1"/>
    <property type="molecule type" value="Genomic_DNA"/>
</dbReference>
<dbReference type="Proteomes" id="UP000234881">
    <property type="component" value="Unassembled WGS sequence"/>
</dbReference>
<dbReference type="Gene3D" id="3.40.50.12370">
    <property type="match status" value="1"/>
</dbReference>
<dbReference type="OrthoDB" id="9804721at2"/>
<dbReference type="SUPFAM" id="SSF52402">
    <property type="entry name" value="Adenine nucleotide alpha hydrolases-like"/>
    <property type="match status" value="1"/>
</dbReference>
<name>A0A2N5XVB2_9HYPH</name>
<accession>A0A2N5XVB2</accession>
<evidence type="ECO:0000313" key="2">
    <source>
        <dbReference type="Proteomes" id="UP000234881"/>
    </source>
</evidence>
<protein>
    <submittedName>
        <fullName evidence="1">Uncharacterized protein</fullName>
    </submittedName>
</protein>
<gene>
    <name evidence="1" type="ORF">C0081_04265</name>
</gene>
<sequence>MLVAWNSRREVAPAIYNAREFLKHVVNVSIVIIDPIASSNENGEELAADLTGYLVPWCQVTLERLASGGKNATDVTKQHAMDVVANMVAMGALGHSGLRERIFSGVSQAFIDDTPVPVFGA</sequence>
<reference evidence="1 2" key="1">
    <citation type="submission" date="2018-01" db="EMBL/GenBank/DDBJ databases">
        <title>The draft genome sequence of Cohaesibacter sp. H1304.</title>
        <authorList>
            <person name="Wang N.-N."/>
            <person name="Du Z.-J."/>
        </authorList>
    </citation>
    <scope>NUCLEOTIDE SEQUENCE [LARGE SCALE GENOMIC DNA]</scope>
    <source>
        <strain evidence="1 2">H1304</strain>
    </source>
</reference>
<organism evidence="1 2">
    <name type="scientific">Cohaesibacter celericrescens</name>
    <dbReference type="NCBI Taxonomy" id="2067669"/>
    <lineage>
        <taxon>Bacteria</taxon>
        <taxon>Pseudomonadati</taxon>
        <taxon>Pseudomonadota</taxon>
        <taxon>Alphaproteobacteria</taxon>
        <taxon>Hyphomicrobiales</taxon>
        <taxon>Cohaesibacteraceae</taxon>
    </lineage>
</organism>
<dbReference type="AlphaFoldDB" id="A0A2N5XVB2"/>
<keyword evidence="2" id="KW-1185">Reference proteome</keyword>
<proteinExistence type="predicted"/>
<comment type="caution">
    <text evidence="1">The sequence shown here is derived from an EMBL/GenBank/DDBJ whole genome shotgun (WGS) entry which is preliminary data.</text>
</comment>
<evidence type="ECO:0000313" key="1">
    <source>
        <dbReference type="EMBL" id="PLW78466.1"/>
    </source>
</evidence>